<dbReference type="KEGG" id="sspb:CP982_27750"/>
<keyword evidence="2" id="KW-0732">Signal</keyword>
<feature type="chain" id="PRO_5024927952" description="Membrane lipoprotein" evidence="2">
    <location>
        <begin position="34"/>
        <end position="217"/>
    </location>
</feature>
<sequence>MRKDVRMRRSHRLLPALLLVPLALTGCGSDSLAGTAPPDRSELEERATAAQTVVEHVYVTEADGFELARQSVGVIGEDGFQSTYVKDEGGAQLTLSVDRGTVTDGNCRTVPPAAKSCEKDGKGWYRVTGSRHEYVRSENGLRIQLAADRGAVDRAALRAAAETAHRADDRELDATLPEQADPEVLPPDGGGTGLPADRGDLPPNGDGAPQDPPGTSG</sequence>
<evidence type="ECO:0000256" key="2">
    <source>
        <dbReference type="SAM" id="SignalP"/>
    </source>
</evidence>
<evidence type="ECO:0000313" key="4">
    <source>
        <dbReference type="Proteomes" id="UP000326505"/>
    </source>
</evidence>
<evidence type="ECO:0000313" key="3">
    <source>
        <dbReference type="EMBL" id="QEV62035.1"/>
    </source>
</evidence>
<proteinExistence type="predicted"/>
<feature type="compositionally biased region" description="Basic and acidic residues" evidence="1">
    <location>
        <begin position="163"/>
        <end position="173"/>
    </location>
</feature>
<dbReference type="OrthoDB" id="4828536at2"/>
<reference evidence="3 4" key="1">
    <citation type="submission" date="2017-09" db="EMBL/GenBank/DDBJ databases">
        <authorList>
            <person name="Lee N."/>
            <person name="Cho B.-K."/>
        </authorList>
    </citation>
    <scope>NUCLEOTIDE SEQUENCE [LARGE SCALE GENOMIC DNA]</scope>
    <source>
        <strain evidence="3 4">ATCC 27465</strain>
    </source>
</reference>
<protein>
    <recommendedName>
        <fullName evidence="5">Membrane lipoprotein</fullName>
    </recommendedName>
</protein>
<dbReference type="Proteomes" id="UP000326505">
    <property type="component" value="Chromosome"/>
</dbReference>
<feature type="region of interest" description="Disordered" evidence="1">
    <location>
        <begin position="162"/>
        <end position="217"/>
    </location>
</feature>
<name>A0A5P2XFP7_STRST</name>
<dbReference type="EMBL" id="CP023690">
    <property type="protein sequence ID" value="QEV62035.1"/>
    <property type="molecule type" value="Genomic_DNA"/>
</dbReference>
<dbReference type="AlphaFoldDB" id="A0A5P2XFP7"/>
<evidence type="ECO:0000256" key="1">
    <source>
        <dbReference type="SAM" id="MobiDB-lite"/>
    </source>
</evidence>
<dbReference type="PROSITE" id="PS51257">
    <property type="entry name" value="PROKAR_LIPOPROTEIN"/>
    <property type="match status" value="1"/>
</dbReference>
<accession>A0A5P2XFP7</accession>
<feature type="signal peptide" evidence="2">
    <location>
        <begin position="1"/>
        <end position="33"/>
    </location>
</feature>
<organism evidence="3 4">
    <name type="scientific">Streptomyces spectabilis</name>
    <dbReference type="NCBI Taxonomy" id="68270"/>
    <lineage>
        <taxon>Bacteria</taxon>
        <taxon>Bacillati</taxon>
        <taxon>Actinomycetota</taxon>
        <taxon>Actinomycetes</taxon>
        <taxon>Kitasatosporales</taxon>
        <taxon>Streptomycetaceae</taxon>
        <taxon>Streptomyces</taxon>
    </lineage>
</organism>
<gene>
    <name evidence="3" type="ORF">CP982_27750</name>
</gene>
<evidence type="ECO:0008006" key="5">
    <source>
        <dbReference type="Google" id="ProtNLM"/>
    </source>
</evidence>